<dbReference type="RefSeq" id="WP_347705957.1">
    <property type="nucleotide sequence ID" value="NZ_JBDPZD010000005.1"/>
</dbReference>
<dbReference type="Proteomes" id="UP001495147">
    <property type="component" value="Unassembled WGS sequence"/>
</dbReference>
<dbReference type="InterPro" id="IPR000620">
    <property type="entry name" value="EamA_dom"/>
</dbReference>
<comment type="subcellular location">
    <subcellularLocation>
        <location evidence="1">Membrane</location>
        <topology evidence="1">Multi-pass membrane protein</topology>
    </subcellularLocation>
</comment>
<keyword evidence="8" id="KW-1185">Reference proteome</keyword>
<evidence type="ECO:0000256" key="5">
    <source>
        <dbReference type="SAM" id="Phobius"/>
    </source>
</evidence>
<feature type="transmembrane region" description="Helical" evidence="5">
    <location>
        <begin position="178"/>
        <end position="200"/>
    </location>
</feature>
<feature type="transmembrane region" description="Helical" evidence="5">
    <location>
        <begin position="7"/>
        <end position="27"/>
    </location>
</feature>
<comment type="caution">
    <text evidence="7">The sequence shown here is derived from an EMBL/GenBank/DDBJ whole genome shotgun (WGS) entry which is preliminary data.</text>
</comment>
<evidence type="ECO:0000313" key="8">
    <source>
        <dbReference type="Proteomes" id="UP001495147"/>
    </source>
</evidence>
<feature type="transmembrane region" description="Helical" evidence="5">
    <location>
        <begin position="95"/>
        <end position="113"/>
    </location>
</feature>
<evidence type="ECO:0000256" key="4">
    <source>
        <dbReference type="ARBA" id="ARBA00023136"/>
    </source>
</evidence>
<feature type="transmembrane region" description="Helical" evidence="5">
    <location>
        <begin position="149"/>
        <end position="166"/>
    </location>
</feature>
<reference evidence="7 8" key="1">
    <citation type="submission" date="2024-05" db="EMBL/GenBank/DDBJ databases">
        <title>Roseateles sp. DJS-2-20 16S ribosomal RNA gene Genome sequencing and assembly.</title>
        <authorList>
            <person name="Woo H."/>
        </authorList>
    </citation>
    <scope>NUCLEOTIDE SEQUENCE [LARGE SCALE GENOMIC DNA]</scope>
    <source>
        <strain evidence="7 8">DJS-2-20</strain>
    </source>
</reference>
<name>A0ABV0G5Y9_9BURK</name>
<accession>A0ABV0G5Y9</accession>
<feature type="domain" description="EamA" evidence="6">
    <location>
        <begin position="9"/>
        <end position="135"/>
    </location>
</feature>
<evidence type="ECO:0000256" key="2">
    <source>
        <dbReference type="ARBA" id="ARBA00022692"/>
    </source>
</evidence>
<evidence type="ECO:0000256" key="1">
    <source>
        <dbReference type="ARBA" id="ARBA00004141"/>
    </source>
</evidence>
<feature type="transmembrane region" description="Helical" evidence="5">
    <location>
        <begin position="212"/>
        <end position="232"/>
    </location>
</feature>
<dbReference type="PANTHER" id="PTHR32322">
    <property type="entry name" value="INNER MEMBRANE TRANSPORTER"/>
    <property type="match status" value="1"/>
</dbReference>
<dbReference type="EMBL" id="JBDPZD010000005">
    <property type="protein sequence ID" value="MEO3693146.1"/>
    <property type="molecule type" value="Genomic_DNA"/>
</dbReference>
<feature type="transmembrane region" description="Helical" evidence="5">
    <location>
        <begin position="244"/>
        <end position="262"/>
    </location>
</feature>
<feature type="transmembrane region" description="Helical" evidence="5">
    <location>
        <begin position="66"/>
        <end position="89"/>
    </location>
</feature>
<dbReference type="SUPFAM" id="SSF103481">
    <property type="entry name" value="Multidrug resistance efflux transporter EmrE"/>
    <property type="match status" value="2"/>
</dbReference>
<feature type="transmembrane region" description="Helical" evidence="5">
    <location>
        <begin position="268"/>
        <end position="289"/>
    </location>
</feature>
<feature type="transmembrane region" description="Helical" evidence="5">
    <location>
        <begin position="33"/>
        <end position="54"/>
    </location>
</feature>
<feature type="domain" description="EamA" evidence="6">
    <location>
        <begin position="152"/>
        <end position="285"/>
    </location>
</feature>
<keyword evidence="4 5" id="KW-0472">Membrane</keyword>
<gene>
    <name evidence="7" type="ORF">ABDJ85_16870</name>
</gene>
<dbReference type="Pfam" id="PF00892">
    <property type="entry name" value="EamA"/>
    <property type="match status" value="2"/>
</dbReference>
<keyword evidence="3 5" id="KW-1133">Transmembrane helix</keyword>
<dbReference type="InterPro" id="IPR050638">
    <property type="entry name" value="AA-Vitamin_Transporters"/>
</dbReference>
<keyword evidence="2 5" id="KW-0812">Transmembrane</keyword>
<protein>
    <submittedName>
        <fullName evidence="7">DMT family transporter</fullName>
    </submittedName>
</protein>
<proteinExistence type="predicted"/>
<evidence type="ECO:0000313" key="7">
    <source>
        <dbReference type="EMBL" id="MEO3693146.1"/>
    </source>
</evidence>
<organism evidence="7 8">
    <name type="scientific">Roseateles paludis</name>
    <dbReference type="NCBI Taxonomy" id="3145238"/>
    <lineage>
        <taxon>Bacteria</taxon>
        <taxon>Pseudomonadati</taxon>
        <taxon>Pseudomonadota</taxon>
        <taxon>Betaproteobacteria</taxon>
        <taxon>Burkholderiales</taxon>
        <taxon>Sphaerotilaceae</taxon>
        <taxon>Roseateles</taxon>
    </lineage>
</organism>
<sequence>MKPSDLLELVLLAAIWGASFLFMRVAVPEFGPFALVAMRLGLASVGLMGLLAWRRQWAGLAPHWRALVFVGAVNSAVPFVLFSFAALSISAGMSSLLNATAPLWTAVVAFVWLRQGLSAWRVLGLALGFVGVGFLAWEQVSFKPGGDHAGLWAVGACLVATLCYGVSANATRRYLANVPALTVTAGSQTAASLMLLPLAVWHWPQTLPGPAAWGSALCLALLCTAIALVMYFRLLQRVGPTQAVSVTFLIPVFGMLWGGLFLHEQVSARMLGGGAVVMLGLALAVGLIGPKPR</sequence>
<evidence type="ECO:0000259" key="6">
    <source>
        <dbReference type="Pfam" id="PF00892"/>
    </source>
</evidence>
<dbReference type="InterPro" id="IPR037185">
    <property type="entry name" value="EmrE-like"/>
</dbReference>
<evidence type="ECO:0000256" key="3">
    <source>
        <dbReference type="ARBA" id="ARBA00022989"/>
    </source>
</evidence>
<dbReference type="PANTHER" id="PTHR32322:SF9">
    <property type="entry name" value="AMINO-ACID METABOLITE EFFLUX PUMP-RELATED"/>
    <property type="match status" value="1"/>
</dbReference>
<feature type="transmembrane region" description="Helical" evidence="5">
    <location>
        <begin position="120"/>
        <end position="137"/>
    </location>
</feature>